<dbReference type="InterPro" id="IPR012944">
    <property type="entry name" value="SusD_RagB_dom"/>
</dbReference>
<evidence type="ECO:0000256" key="3">
    <source>
        <dbReference type="ARBA" id="ARBA00022729"/>
    </source>
</evidence>
<evidence type="ECO:0000313" key="9">
    <source>
        <dbReference type="Proteomes" id="UP000464657"/>
    </source>
</evidence>
<evidence type="ECO:0000313" key="8">
    <source>
        <dbReference type="EMBL" id="QHI39269.1"/>
    </source>
</evidence>
<gene>
    <name evidence="8" type="ORF">IMCC3317_46740</name>
</gene>
<evidence type="ECO:0000256" key="1">
    <source>
        <dbReference type="ARBA" id="ARBA00004442"/>
    </source>
</evidence>
<evidence type="ECO:0000256" key="4">
    <source>
        <dbReference type="ARBA" id="ARBA00023136"/>
    </source>
</evidence>
<keyword evidence="9" id="KW-1185">Reference proteome</keyword>
<evidence type="ECO:0008006" key="10">
    <source>
        <dbReference type="Google" id="ProtNLM"/>
    </source>
</evidence>
<sequence length="589" mass="66485">MKTYIIKIVAFVFCLTIMQSCEDYLEEVNPNEISADTFFNNLNESDTVLTSVYGAMLNTWIVSAREESWRSDMAFPGIRSGNIRADALNIYEHVINEDNGFINQRWDALYQVIWRANQVIDGLNSMNADLQAETRWTEQMAQARFFRGLAHFYLHTLYNEGRIVIRDVIPGTQADFSKPLSTSEEVMAFFREDLEYAYQNLPATFPQKTRVTAGTAATILGTSYLYSASNNPADYQTAKTYFNDVINGPYGYALIQDVSLLFTEAGDFNSESILEINYSVDQQLEENQFDEESFNMRNGRYSGPRGAGGSSFNQQFTAAAWLIHAYNSEPLNMADARNTVIDRETGLPRARIVSLRSSAMIAVVNDQDTEYYLQPSAAIVENFSSTQRKYGYFKKYTNHDIVANENDTGDTSWKSGKNVIMNRLADVYLMYAEAVLKGDNNVSGAINLINPIRQRWGLQLLDANASLVDGTPYTEESLMNHLMYVERPLELSVEGVSTRIVDLRRWNVASNRFNDLSMQSFYVTDYDYYNDATSSTLTRNNSLVQAGISPDPSGDPQLVQEYTGAAQFYTNGYFPIPTSETLSNNSVSN</sequence>
<dbReference type="GO" id="GO:0009279">
    <property type="term" value="C:cell outer membrane"/>
    <property type="evidence" value="ECO:0007669"/>
    <property type="project" value="UniProtKB-SubCell"/>
</dbReference>
<dbReference type="Gene3D" id="1.25.40.390">
    <property type="match status" value="1"/>
</dbReference>
<evidence type="ECO:0000256" key="2">
    <source>
        <dbReference type="ARBA" id="ARBA00006275"/>
    </source>
</evidence>
<name>A0A7L4ZS72_9FLAO</name>
<dbReference type="InterPro" id="IPR011990">
    <property type="entry name" value="TPR-like_helical_dom_sf"/>
</dbReference>
<keyword evidence="4" id="KW-0472">Membrane</keyword>
<protein>
    <recommendedName>
        <fullName evidence="10">SusD-like protein</fullName>
    </recommendedName>
</protein>
<comment type="subcellular location">
    <subcellularLocation>
        <location evidence="1">Cell outer membrane</location>
    </subcellularLocation>
</comment>
<dbReference type="AlphaFoldDB" id="A0A7L4ZS72"/>
<dbReference type="Proteomes" id="UP000464657">
    <property type="component" value="Chromosome"/>
</dbReference>
<dbReference type="RefSeq" id="WP_160131757.1">
    <property type="nucleotide sequence ID" value="NZ_CP019288.1"/>
</dbReference>
<dbReference type="EMBL" id="CP019288">
    <property type="protein sequence ID" value="QHI39269.1"/>
    <property type="molecule type" value="Genomic_DNA"/>
</dbReference>
<evidence type="ECO:0000256" key="5">
    <source>
        <dbReference type="ARBA" id="ARBA00023237"/>
    </source>
</evidence>
<dbReference type="OrthoDB" id="5694214at2"/>
<keyword evidence="5" id="KW-0998">Cell outer membrane</keyword>
<proteinExistence type="inferred from homology"/>
<dbReference type="PROSITE" id="PS51257">
    <property type="entry name" value="PROKAR_LIPOPROTEIN"/>
    <property type="match status" value="1"/>
</dbReference>
<reference evidence="8 9" key="1">
    <citation type="journal article" date="2013" name="Int. J. Syst. Evol. Microbiol.">
        <title>Kordia antarctica sp. nov., isolated from Antarctic seawater.</title>
        <authorList>
            <person name="Baek K."/>
            <person name="Choi A."/>
            <person name="Kang I."/>
            <person name="Lee K."/>
            <person name="Cho J.C."/>
        </authorList>
    </citation>
    <scope>NUCLEOTIDE SEQUENCE [LARGE SCALE GENOMIC DNA]</scope>
    <source>
        <strain evidence="8 9">IMCC3317</strain>
    </source>
</reference>
<evidence type="ECO:0000259" key="6">
    <source>
        <dbReference type="Pfam" id="PF07980"/>
    </source>
</evidence>
<organism evidence="8 9">
    <name type="scientific">Kordia antarctica</name>
    <dbReference type="NCBI Taxonomy" id="1218801"/>
    <lineage>
        <taxon>Bacteria</taxon>
        <taxon>Pseudomonadati</taxon>
        <taxon>Bacteroidota</taxon>
        <taxon>Flavobacteriia</taxon>
        <taxon>Flavobacteriales</taxon>
        <taxon>Flavobacteriaceae</taxon>
        <taxon>Kordia</taxon>
    </lineage>
</organism>
<dbReference type="Pfam" id="PF07980">
    <property type="entry name" value="SusD_RagB"/>
    <property type="match status" value="1"/>
</dbReference>
<keyword evidence="3" id="KW-0732">Signal</keyword>
<evidence type="ECO:0000259" key="7">
    <source>
        <dbReference type="Pfam" id="PF14322"/>
    </source>
</evidence>
<dbReference type="InterPro" id="IPR033985">
    <property type="entry name" value="SusD-like_N"/>
</dbReference>
<accession>A0A7L4ZS72</accession>
<dbReference type="Pfam" id="PF14322">
    <property type="entry name" value="SusD-like_3"/>
    <property type="match status" value="1"/>
</dbReference>
<feature type="domain" description="SusD-like N-terminal" evidence="7">
    <location>
        <begin position="23"/>
        <end position="224"/>
    </location>
</feature>
<comment type="similarity">
    <text evidence="2">Belongs to the SusD family.</text>
</comment>
<dbReference type="SUPFAM" id="SSF48452">
    <property type="entry name" value="TPR-like"/>
    <property type="match status" value="1"/>
</dbReference>
<feature type="domain" description="RagB/SusD" evidence="6">
    <location>
        <begin position="271"/>
        <end position="586"/>
    </location>
</feature>
<dbReference type="KEGG" id="kan:IMCC3317_46740"/>